<dbReference type="Gene3D" id="1.10.4080.10">
    <property type="entry name" value="ADP-ribosylation/Crystallin J1"/>
    <property type="match status" value="1"/>
</dbReference>
<keyword evidence="1" id="KW-0479">Metal-binding</keyword>
<gene>
    <name evidence="2" type="ORF">FNQ90_24460</name>
</gene>
<dbReference type="RefSeq" id="WP_182608410.1">
    <property type="nucleotide sequence ID" value="NZ_VKHT01001458.1"/>
</dbReference>
<dbReference type="Pfam" id="PF03747">
    <property type="entry name" value="ADP_ribosyl_GH"/>
    <property type="match status" value="1"/>
</dbReference>
<dbReference type="AlphaFoldDB" id="A0A7W3TI24"/>
<proteinExistence type="predicted"/>
<reference evidence="3" key="1">
    <citation type="submission" date="2019-10" db="EMBL/GenBank/DDBJ databases">
        <title>Streptomyces sp. nov., a novel actinobacterium isolated from alkaline environment.</title>
        <authorList>
            <person name="Golinska P."/>
        </authorList>
    </citation>
    <scope>NUCLEOTIDE SEQUENCE [LARGE SCALE GENOMIC DNA]</scope>
    <source>
        <strain evidence="3">DSM 42118</strain>
    </source>
</reference>
<feature type="binding site" evidence="1">
    <location>
        <position position="66"/>
    </location>
    <ligand>
        <name>Mg(2+)</name>
        <dbReference type="ChEBI" id="CHEBI:18420"/>
        <label>1</label>
    </ligand>
</feature>
<keyword evidence="1" id="KW-0460">Magnesium</keyword>
<evidence type="ECO:0008006" key="4">
    <source>
        <dbReference type="Google" id="ProtNLM"/>
    </source>
</evidence>
<name>A0A7W3TI24_9ACTN</name>
<feature type="non-terminal residue" evidence="2">
    <location>
        <position position="1"/>
    </location>
</feature>
<dbReference type="InterPro" id="IPR036705">
    <property type="entry name" value="Ribosyl_crysJ1_sf"/>
</dbReference>
<accession>A0A7W3TI24</accession>
<dbReference type="GO" id="GO:0046872">
    <property type="term" value="F:metal ion binding"/>
    <property type="evidence" value="ECO:0007669"/>
    <property type="project" value="UniProtKB-KW"/>
</dbReference>
<protein>
    <recommendedName>
        <fullName evidence="4">ADP-ribosylglycohydrolase family protein</fullName>
    </recommendedName>
</protein>
<organism evidence="2 3">
    <name type="scientific">Streptomyces alkaliphilus</name>
    <dbReference type="NCBI Taxonomy" id="1472722"/>
    <lineage>
        <taxon>Bacteria</taxon>
        <taxon>Bacillati</taxon>
        <taxon>Actinomycetota</taxon>
        <taxon>Actinomycetes</taxon>
        <taxon>Kitasatosporales</taxon>
        <taxon>Streptomycetaceae</taxon>
        <taxon>Streptomyces</taxon>
    </lineage>
</organism>
<keyword evidence="3" id="KW-1185">Reference proteome</keyword>
<dbReference type="SUPFAM" id="SSF101478">
    <property type="entry name" value="ADP-ribosylglycohydrolase"/>
    <property type="match status" value="1"/>
</dbReference>
<dbReference type="Proteomes" id="UP000538929">
    <property type="component" value="Unassembled WGS sequence"/>
</dbReference>
<comment type="caution">
    <text evidence="2">The sequence shown here is derived from an EMBL/GenBank/DDBJ whole genome shotgun (WGS) entry which is preliminary data.</text>
</comment>
<dbReference type="InterPro" id="IPR005502">
    <property type="entry name" value="Ribosyl_crysJ1"/>
</dbReference>
<evidence type="ECO:0000313" key="2">
    <source>
        <dbReference type="EMBL" id="MBB0247188.1"/>
    </source>
</evidence>
<comment type="cofactor">
    <cofactor evidence="1">
        <name>Mg(2+)</name>
        <dbReference type="ChEBI" id="CHEBI:18420"/>
    </cofactor>
    <text evidence="1">Binds 2 magnesium ions per subunit.</text>
</comment>
<evidence type="ECO:0000313" key="3">
    <source>
        <dbReference type="Proteomes" id="UP000538929"/>
    </source>
</evidence>
<dbReference type="EMBL" id="VKHT01001458">
    <property type="protein sequence ID" value="MBB0247188.1"/>
    <property type="molecule type" value="Genomic_DNA"/>
</dbReference>
<evidence type="ECO:0000256" key="1">
    <source>
        <dbReference type="PIRSR" id="PIRSR605502-1"/>
    </source>
</evidence>
<feature type="binding site" evidence="1">
    <location>
        <position position="64"/>
    </location>
    <ligand>
        <name>Mg(2+)</name>
        <dbReference type="ChEBI" id="CHEBI:18420"/>
        <label>1</label>
    </ligand>
</feature>
<feature type="binding site" evidence="1">
    <location>
        <position position="67"/>
    </location>
    <ligand>
        <name>Mg(2+)</name>
        <dbReference type="ChEBI" id="CHEBI:18420"/>
        <label>1</label>
    </ligand>
</feature>
<sequence length="114" mass="11992">EVREGVGRAADLPGDAGPERAAALLGSGHRIRADDTVPFALWCAAHRADDLTEALWTTAAGLGDVDTTCAIVGGVVAARTGVTGVSPEWLERRESLPHPFGRWDPVHPMGDRSV</sequence>